<name>A0A0J8AA53_9SPHN</name>
<dbReference type="InterPro" id="IPR013022">
    <property type="entry name" value="Xyl_isomerase-like_TIM-brl"/>
</dbReference>
<dbReference type="Pfam" id="PF01261">
    <property type="entry name" value="AP_endonuc_2"/>
    <property type="match status" value="1"/>
</dbReference>
<evidence type="ECO:0000313" key="2">
    <source>
        <dbReference type="EMBL" id="KMS52090.1"/>
    </source>
</evidence>
<keyword evidence="2" id="KW-0413">Isomerase</keyword>
<evidence type="ECO:0000313" key="3">
    <source>
        <dbReference type="Proteomes" id="UP000052232"/>
    </source>
</evidence>
<dbReference type="PANTHER" id="PTHR12110">
    <property type="entry name" value="HYDROXYPYRUVATE ISOMERASE"/>
    <property type="match status" value="1"/>
</dbReference>
<dbReference type="Proteomes" id="UP000052232">
    <property type="component" value="Unassembled WGS sequence"/>
</dbReference>
<dbReference type="PANTHER" id="PTHR12110:SF41">
    <property type="entry name" value="INOSOSE DEHYDRATASE"/>
    <property type="match status" value="1"/>
</dbReference>
<dbReference type="STRING" id="1420583.V473_22040"/>
<evidence type="ECO:0000259" key="1">
    <source>
        <dbReference type="Pfam" id="PF01261"/>
    </source>
</evidence>
<dbReference type="PROSITE" id="PS51257">
    <property type="entry name" value="PROKAR_LIPOPROTEIN"/>
    <property type="match status" value="1"/>
</dbReference>
<dbReference type="AlphaFoldDB" id="A0A0J8AA53"/>
<dbReference type="PATRIC" id="fig|1420583.3.peg.4219"/>
<protein>
    <submittedName>
        <fullName evidence="2">Xylose isomerase</fullName>
    </submittedName>
</protein>
<reference evidence="2 3" key="1">
    <citation type="journal article" date="2015" name="G3 (Bethesda)">
        <title>Insights into Ongoing Evolution of the Hexachlorocyclohexane Catabolic Pathway from Comparative Genomics of Ten Sphingomonadaceae Strains.</title>
        <authorList>
            <person name="Pearce S.L."/>
            <person name="Oakeshott J.G."/>
            <person name="Pandey G."/>
        </authorList>
    </citation>
    <scope>NUCLEOTIDE SEQUENCE [LARGE SCALE GENOMIC DNA]</scope>
    <source>
        <strain evidence="2 3">LL01</strain>
    </source>
</reference>
<gene>
    <name evidence="2" type="ORF">V473_22040</name>
</gene>
<dbReference type="RefSeq" id="WP_082679263.1">
    <property type="nucleotide sequence ID" value="NZ_KQ130438.1"/>
</dbReference>
<proteinExistence type="predicted"/>
<keyword evidence="3" id="KW-1185">Reference proteome</keyword>
<dbReference type="EMBL" id="JACT01000007">
    <property type="protein sequence ID" value="KMS52090.1"/>
    <property type="molecule type" value="Genomic_DNA"/>
</dbReference>
<comment type="caution">
    <text evidence="2">The sequence shown here is derived from an EMBL/GenBank/DDBJ whole genome shotgun (WGS) entry which is preliminary data.</text>
</comment>
<accession>A0A0J8AA53</accession>
<dbReference type="InterPro" id="IPR050312">
    <property type="entry name" value="IolE/XylAMocC-like"/>
</dbReference>
<organism evidence="2 3">
    <name type="scientific">Sphingobium cupriresistens LL01</name>
    <dbReference type="NCBI Taxonomy" id="1420583"/>
    <lineage>
        <taxon>Bacteria</taxon>
        <taxon>Pseudomonadati</taxon>
        <taxon>Pseudomonadota</taxon>
        <taxon>Alphaproteobacteria</taxon>
        <taxon>Sphingomonadales</taxon>
        <taxon>Sphingomonadaceae</taxon>
        <taxon>Sphingobium</taxon>
    </lineage>
</organism>
<dbReference type="SUPFAM" id="SSF51658">
    <property type="entry name" value="Xylose isomerase-like"/>
    <property type="match status" value="1"/>
</dbReference>
<dbReference type="GO" id="GO:0016853">
    <property type="term" value="F:isomerase activity"/>
    <property type="evidence" value="ECO:0007669"/>
    <property type="project" value="UniProtKB-KW"/>
</dbReference>
<feature type="domain" description="Xylose isomerase-like TIM barrel" evidence="1">
    <location>
        <begin position="122"/>
        <end position="301"/>
    </location>
</feature>
<dbReference type="Gene3D" id="3.20.20.150">
    <property type="entry name" value="Divalent-metal-dependent TIM barrel enzymes"/>
    <property type="match status" value="1"/>
</dbReference>
<dbReference type="InterPro" id="IPR036237">
    <property type="entry name" value="Xyl_isomerase-like_sf"/>
</dbReference>
<sequence>MNRRNVLASAMGMMVAGCAAGRTANRPSPARWGLQLFTVGALMEQDFEGVLRQVAAFGYKEVETVGSFGRDPVWLRAQLDRFGLASPSQHIASDEVYASFGAWTRKEITTEQNRENYERAFLPEKALALVEDGIAKAKILGQSYVTWPILMPRMLADRAILDRYLDIFNQAGRMCRDAGLTFAFHNHHREFQRLGPDMIYDLILKGTDPELVKMEMDFYWVTKAGQDPIPYFENNPGRYFGCHVKDVDAAGEFAIVGTGRLDLPRLIGAAREAGAQHFFVEYDRSDDPIGAIRDSMVYLERLPG</sequence>